<name>A0A1H5QJS0_9PSEU</name>
<evidence type="ECO:0000313" key="3">
    <source>
        <dbReference type="Proteomes" id="UP000198878"/>
    </source>
</evidence>
<dbReference type="Proteomes" id="UP000198878">
    <property type="component" value="Unassembled WGS sequence"/>
</dbReference>
<protein>
    <submittedName>
        <fullName evidence="2">Uncharacterized protein</fullName>
    </submittedName>
</protein>
<gene>
    <name evidence="2" type="ORF">SAMN05421837_103167</name>
</gene>
<proteinExistence type="predicted"/>
<evidence type="ECO:0000256" key="1">
    <source>
        <dbReference type="SAM" id="MobiDB-lite"/>
    </source>
</evidence>
<evidence type="ECO:0000313" key="2">
    <source>
        <dbReference type="EMBL" id="SEF26285.1"/>
    </source>
</evidence>
<reference evidence="3" key="1">
    <citation type="submission" date="2016-10" db="EMBL/GenBank/DDBJ databases">
        <authorList>
            <person name="Varghese N."/>
            <person name="Submissions S."/>
        </authorList>
    </citation>
    <scope>NUCLEOTIDE SEQUENCE [LARGE SCALE GENOMIC DNA]</scope>
    <source>
        <strain evidence="3">DSM 44654</strain>
    </source>
</reference>
<organism evidence="2 3">
    <name type="scientific">Amycolatopsis pretoriensis</name>
    <dbReference type="NCBI Taxonomy" id="218821"/>
    <lineage>
        <taxon>Bacteria</taxon>
        <taxon>Bacillati</taxon>
        <taxon>Actinomycetota</taxon>
        <taxon>Actinomycetes</taxon>
        <taxon>Pseudonocardiales</taxon>
        <taxon>Pseudonocardiaceae</taxon>
        <taxon>Amycolatopsis</taxon>
    </lineage>
</organism>
<dbReference type="RefSeq" id="WP_086673518.1">
    <property type="nucleotide sequence ID" value="NZ_FNUJ01000003.1"/>
</dbReference>
<feature type="compositionally biased region" description="Basic and acidic residues" evidence="1">
    <location>
        <begin position="7"/>
        <end position="17"/>
    </location>
</feature>
<feature type="region of interest" description="Disordered" evidence="1">
    <location>
        <begin position="1"/>
        <end position="28"/>
    </location>
</feature>
<keyword evidence="3" id="KW-1185">Reference proteome</keyword>
<accession>A0A1H5QJS0</accession>
<dbReference type="AlphaFoldDB" id="A0A1H5QJS0"/>
<dbReference type="EMBL" id="FNUJ01000003">
    <property type="protein sequence ID" value="SEF26285.1"/>
    <property type="molecule type" value="Genomic_DNA"/>
</dbReference>
<dbReference type="OrthoDB" id="9898407at2"/>
<sequence length="64" mass="6986">MSTPTDTKPEETPEPVEKAGPVVPHPEADEHGWVHIDHEHIGIKKDDGPIVVPNCGPPCYQVAR</sequence>